<proteinExistence type="predicted"/>
<evidence type="ECO:0000259" key="3">
    <source>
        <dbReference type="Pfam" id="PF00326"/>
    </source>
</evidence>
<dbReference type="Pfam" id="PF00326">
    <property type="entry name" value="Peptidase_S9"/>
    <property type="match status" value="1"/>
</dbReference>
<sequence length="693" mass="76993">MRSTSRSIGHSRSSHLFQQLTVVLCCALSASAAHSAPAAPAADQSAAAQSDSAASAAAVSISAPPPVAAFASLPLISSPIVSPDGLSIAYFQNQNGESYLVTQLPGKIKKTPLSTDNKKFYFNGLRWVNNQRLLVDVRYPFFRYGNETIETRMLAVNSDGSNLKGDLLGSAFDFAQRKNVPQFQNRVLGKVEGEPSSVLIALDLDNMTKPDVYKLNVDNGQLRKLIPNPGSIYSWHTDRQGEVRAGSGWKDTQVRIIVKPPGADKWQTLSTYDAGNIEDTRKNAMELHGFDDDPRYLYVSADHEGRQALFKVDISDPAFPRQLIRADARFDLHGSLVYAKWLKKVVGFRYSGEFGERIYWDAAMQELQAQIDAALPRHTNTIVSSSDDGMRHIVYSSAPNEASRIFWLDRVNGALAQLANTRPQLDGFRMRPPQSVNFKSRDGVALHGYLTLPPASVKHAENTPYPLVLLPHGGPISRDVFSFDAMSQFLASRGWAVLQVNFRGSSGYGSEFETAGFKRWGMEMQDDLTDSVKWMVDSKLADPAKVCIVGANYGGYAAMMGVVKTPDLYRCAVSIAGVADLRDVLARAQHYVGYEIGAERIIGEWWKDRERLRQTSPVNRAKEIRTPLLLIHGKEDRIVLVDQSRDMVSALKDAGNTSYKYVELPLGDHNLSREEDRIRTFSEMEQFLKQYLD</sequence>
<organism evidence="4 5">
    <name type="scientific">Herbaspirillum lusitanum</name>
    <dbReference type="NCBI Taxonomy" id="213312"/>
    <lineage>
        <taxon>Bacteria</taxon>
        <taxon>Pseudomonadati</taxon>
        <taxon>Pseudomonadota</taxon>
        <taxon>Betaproteobacteria</taxon>
        <taxon>Burkholderiales</taxon>
        <taxon>Oxalobacteraceae</taxon>
        <taxon>Herbaspirillum</taxon>
    </lineage>
</organism>
<gene>
    <name evidence="4" type="ORF">PQR62_01160</name>
</gene>
<keyword evidence="5" id="KW-1185">Reference proteome</keyword>
<comment type="caution">
    <text evidence="4">The sequence shown here is derived from an EMBL/GenBank/DDBJ whole genome shotgun (WGS) entry which is preliminary data.</text>
</comment>
<evidence type="ECO:0000256" key="1">
    <source>
        <dbReference type="ARBA" id="ARBA00022801"/>
    </source>
</evidence>
<name>A0ABW9A339_9BURK</name>
<dbReference type="InterPro" id="IPR029058">
    <property type="entry name" value="AB_hydrolase_fold"/>
</dbReference>
<evidence type="ECO:0000256" key="2">
    <source>
        <dbReference type="SAM" id="SignalP"/>
    </source>
</evidence>
<reference evidence="4 5" key="1">
    <citation type="journal article" date="2024" name="Chem. Sci.">
        <title>Discovery of megapolipeptins by genome mining of a Burkholderiales bacteria collection.</title>
        <authorList>
            <person name="Paulo B.S."/>
            <person name="Recchia M.J.J."/>
            <person name="Lee S."/>
            <person name="Fergusson C.H."/>
            <person name="Romanowski S.B."/>
            <person name="Hernandez A."/>
            <person name="Krull N."/>
            <person name="Liu D.Y."/>
            <person name="Cavanagh H."/>
            <person name="Bos A."/>
            <person name="Gray C.A."/>
            <person name="Murphy B.T."/>
            <person name="Linington R.G."/>
            <person name="Eustaquio A.S."/>
        </authorList>
    </citation>
    <scope>NUCLEOTIDE SEQUENCE [LARGE SCALE GENOMIC DNA]</scope>
    <source>
        <strain evidence="4 5">RL21-008-BIB-A</strain>
    </source>
</reference>
<feature type="domain" description="Peptidase S9 prolyl oligopeptidase catalytic" evidence="3">
    <location>
        <begin position="482"/>
        <end position="692"/>
    </location>
</feature>
<dbReference type="Proteomes" id="UP001629246">
    <property type="component" value="Unassembled WGS sequence"/>
</dbReference>
<dbReference type="RefSeq" id="WP_408153927.1">
    <property type="nucleotide sequence ID" value="NZ_JAQQFM010000001.1"/>
</dbReference>
<evidence type="ECO:0000313" key="5">
    <source>
        <dbReference type="Proteomes" id="UP001629246"/>
    </source>
</evidence>
<feature type="chain" id="PRO_5046874941" evidence="2">
    <location>
        <begin position="36"/>
        <end position="693"/>
    </location>
</feature>
<dbReference type="SUPFAM" id="SSF53474">
    <property type="entry name" value="alpha/beta-Hydrolases"/>
    <property type="match status" value="1"/>
</dbReference>
<dbReference type="PANTHER" id="PTHR42776:SF27">
    <property type="entry name" value="DIPEPTIDYL PEPTIDASE FAMILY MEMBER 6"/>
    <property type="match status" value="1"/>
</dbReference>
<feature type="signal peptide" evidence="2">
    <location>
        <begin position="1"/>
        <end position="35"/>
    </location>
</feature>
<dbReference type="PANTHER" id="PTHR42776">
    <property type="entry name" value="SERINE PEPTIDASE S9 FAMILY MEMBER"/>
    <property type="match status" value="1"/>
</dbReference>
<dbReference type="EMBL" id="JAQQFM010000001">
    <property type="protein sequence ID" value="MFL9922854.1"/>
    <property type="molecule type" value="Genomic_DNA"/>
</dbReference>
<evidence type="ECO:0000313" key="4">
    <source>
        <dbReference type="EMBL" id="MFL9922854.1"/>
    </source>
</evidence>
<keyword evidence="2" id="KW-0732">Signal</keyword>
<dbReference type="InterPro" id="IPR001375">
    <property type="entry name" value="Peptidase_S9_cat"/>
</dbReference>
<protein>
    <submittedName>
        <fullName evidence="4">S9 family peptidase</fullName>
    </submittedName>
</protein>
<dbReference type="SUPFAM" id="SSF82171">
    <property type="entry name" value="DPP6 N-terminal domain-like"/>
    <property type="match status" value="1"/>
</dbReference>
<accession>A0ABW9A339</accession>
<keyword evidence="1" id="KW-0378">Hydrolase</keyword>
<dbReference type="Gene3D" id="3.40.50.1820">
    <property type="entry name" value="alpha/beta hydrolase"/>
    <property type="match status" value="1"/>
</dbReference>